<dbReference type="STRING" id="650164.K5VNI6"/>
<accession>K5VNI6</accession>
<dbReference type="EMBL" id="JH931357">
    <property type="protein sequence ID" value="EKM48164.1"/>
    <property type="molecule type" value="Genomic_DNA"/>
</dbReference>
<keyword evidence="1" id="KW-0812">Transmembrane</keyword>
<dbReference type="RefSeq" id="XP_007403283.1">
    <property type="nucleotide sequence ID" value="XM_007403221.1"/>
</dbReference>
<evidence type="ECO:0000256" key="1">
    <source>
        <dbReference type="SAM" id="Phobius"/>
    </source>
</evidence>
<dbReference type="AlphaFoldDB" id="K5VNI6"/>
<dbReference type="GeneID" id="18907581"/>
<keyword evidence="3" id="KW-1185">Reference proteome</keyword>
<dbReference type="InParanoid" id="K5VNI6"/>
<proteinExistence type="predicted"/>
<keyword evidence="1" id="KW-0472">Membrane</keyword>
<gene>
    <name evidence="2" type="ORF">PHACADRAFT_109332</name>
</gene>
<dbReference type="OrthoDB" id="2797114at2759"/>
<evidence type="ECO:0000313" key="2">
    <source>
        <dbReference type="EMBL" id="EKM48164.1"/>
    </source>
</evidence>
<organism evidence="2 3">
    <name type="scientific">Phanerochaete carnosa (strain HHB-10118-sp)</name>
    <name type="common">White-rot fungus</name>
    <name type="synonym">Peniophora carnosa</name>
    <dbReference type="NCBI Taxonomy" id="650164"/>
    <lineage>
        <taxon>Eukaryota</taxon>
        <taxon>Fungi</taxon>
        <taxon>Dikarya</taxon>
        <taxon>Basidiomycota</taxon>
        <taxon>Agaricomycotina</taxon>
        <taxon>Agaricomycetes</taxon>
        <taxon>Polyporales</taxon>
        <taxon>Phanerochaetaceae</taxon>
        <taxon>Phanerochaete</taxon>
    </lineage>
</organism>
<dbReference type="KEGG" id="pco:PHACADRAFT_109332"/>
<name>K5VNI6_PHACS</name>
<feature type="transmembrane region" description="Helical" evidence="1">
    <location>
        <begin position="54"/>
        <end position="75"/>
    </location>
</feature>
<feature type="non-terminal residue" evidence="2">
    <location>
        <position position="1"/>
    </location>
</feature>
<reference evidence="2 3" key="1">
    <citation type="journal article" date="2012" name="BMC Genomics">
        <title>Comparative genomics of the white-rot fungi, Phanerochaete carnosa and P. chrysosporium, to elucidate the genetic basis of the distinct wood types they colonize.</title>
        <authorList>
            <person name="Suzuki H."/>
            <person name="MacDonald J."/>
            <person name="Syed K."/>
            <person name="Salamov A."/>
            <person name="Hori C."/>
            <person name="Aerts A."/>
            <person name="Henrissat B."/>
            <person name="Wiebenga A."/>
            <person name="vanKuyk P.A."/>
            <person name="Barry K."/>
            <person name="Lindquist E."/>
            <person name="LaButti K."/>
            <person name="Lapidus A."/>
            <person name="Lucas S."/>
            <person name="Coutinho P."/>
            <person name="Gong Y."/>
            <person name="Samejima M."/>
            <person name="Mahadevan R."/>
            <person name="Abou-Zaid M."/>
            <person name="de Vries R.P."/>
            <person name="Igarashi K."/>
            <person name="Yadav J.S."/>
            <person name="Grigoriev I.V."/>
            <person name="Master E.R."/>
        </authorList>
    </citation>
    <scope>NUCLEOTIDE SEQUENCE [LARGE SCALE GENOMIC DNA]</scope>
    <source>
        <strain evidence="2 3">HHB-10118-sp</strain>
    </source>
</reference>
<sequence>DNSIFSMISFDFDFNVMSYKYNNFGNYAAGWCSIFCNGMFDLQCDGHFILQKFGIVVEFLPGSIIFISFTCIIYGDTAISKNEAY</sequence>
<evidence type="ECO:0000313" key="3">
    <source>
        <dbReference type="Proteomes" id="UP000008370"/>
    </source>
</evidence>
<dbReference type="HOGENOM" id="CLU_2518719_0_0_1"/>
<feature type="transmembrane region" description="Helical" evidence="1">
    <location>
        <begin position="24"/>
        <end position="42"/>
    </location>
</feature>
<protein>
    <submittedName>
        <fullName evidence="2">Uncharacterized protein</fullName>
    </submittedName>
</protein>
<keyword evidence="1" id="KW-1133">Transmembrane helix</keyword>
<dbReference type="Proteomes" id="UP000008370">
    <property type="component" value="Unassembled WGS sequence"/>
</dbReference>